<gene>
    <name evidence="3" type="ORF">CB5_LOCUS25489</name>
</gene>
<sequence length="220" mass="23720">MLYATYNSMFHRDLNSKITETHTVLQSTIDHARPLPGAPHEQTSIADGSCICCGIAIFFLSVFLFCVFLTSSPPLGLGSHRCCCCPFYLHGLLVQAGPDDSAGRPTTAGEPLLQPSYRKMLSIRPQLPRVFKRSSTKRHCVLVAEQAKLRDVRGVHRGAAGRGDGEAGAGVQARVSYRVHRRVVVFAHNMPFMSGRDQATTVGGEGGGERGDVGPAFAPV</sequence>
<keyword evidence="2" id="KW-0812">Transmembrane</keyword>
<reference evidence="3" key="1">
    <citation type="submission" date="2020-07" db="EMBL/GenBank/DDBJ databases">
        <authorList>
            <person name="Lin J."/>
        </authorList>
    </citation>
    <scope>NUCLEOTIDE SEQUENCE</scope>
</reference>
<keyword evidence="2" id="KW-1133">Transmembrane helix</keyword>
<feature type="transmembrane region" description="Helical" evidence="2">
    <location>
        <begin position="45"/>
        <end position="69"/>
    </location>
</feature>
<dbReference type="AlphaFoldDB" id="A0A6V7QGX8"/>
<accession>A0A6V7QGX8</accession>
<evidence type="ECO:0000313" key="3">
    <source>
        <dbReference type="EMBL" id="CAD1842278.1"/>
    </source>
</evidence>
<protein>
    <submittedName>
        <fullName evidence="3">Uncharacterized protein</fullName>
    </submittedName>
</protein>
<dbReference type="EMBL" id="LR862135">
    <property type="protein sequence ID" value="CAD1842278.1"/>
    <property type="molecule type" value="Genomic_DNA"/>
</dbReference>
<name>A0A6V7QGX8_ANACO</name>
<feature type="region of interest" description="Disordered" evidence="1">
    <location>
        <begin position="197"/>
        <end position="220"/>
    </location>
</feature>
<evidence type="ECO:0000256" key="1">
    <source>
        <dbReference type="SAM" id="MobiDB-lite"/>
    </source>
</evidence>
<organism evidence="3">
    <name type="scientific">Ananas comosus var. bracteatus</name>
    <name type="common">red pineapple</name>
    <dbReference type="NCBI Taxonomy" id="296719"/>
    <lineage>
        <taxon>Eukaryota</taxon>
        <taxon>Viridiplantae</taxon>
        <taxon>Streptophyta</taxon>
        <taxon>Embryophyta</taxon>
        <taxon>Tracheophyta</taxon>
        <taxon>Spermatophyta</taxon>
        <taxon>Magnoliopsida</taxon>
        <taxon>Liliopsida</taxon>
        <taxon>Poales</taxon>
        <taxon>Bromeliaceae</taxon>
        <taxon>Bromelioideae</taxon>
        <taxon>Ananas</taxon>
    </lineage>
</organism>
<evidence type="ECO:0000256" key="2">
    <source>
        <dbReference type="SAM" id="Phobius"/>
    </source>
</evidence>
<proteinExistence type="predicted"/>
<keyword evidence="2" id="KW-0472">Membrane</keyword>